<dbReference type="PROSITE" id="PS50280">
    <property type="entry name" value="SET"/>
    <property type="match status" value="1"/>
</dbReference>
<evidence type="ECO:0000259" key="22">
    <source>
        <dbReference type="PROSITE" id="PS51030"/>
    </source>
</evidence>
<dbReference type="PROSITE" id="PS50016">
    <property type="entry name" value="ZF_PHD_2"/>
    <property type="match status" value="3"/>
</dbReference>
<feature type="domain" description="SET" evidence="20">
    <location>
        <begin position="3169"/>
        <end position="3285"/>
    </location>
</feature>
<dbReference type="Pfam" id="PF13771">
    <property type="entry name" value="zf-HC5HC2H"/>
    <property type="match status" value="1"/>
</dbReference>
<dbReference type="FunFam" id="2.170.270.10:FF:000004">
    <property type="entry name" value="Histone-lysine N-methyltransferase"/>
    <property type="match status" value="1"/>
</dbReference>
<keyword evidence="6" id="KW-0479">Metal-binding</keyword>
<feature type="region of interest" description="Disordered" evidence="18">
    <location>
        <begin position="620"/>
        <end position="640"/>
    </location>
</feature>
<dbReference type="CDD" id="cd19170">
    <property type="entry name" value="SET_KMT2A_2B"/>
    <property type="match status" value="1"/>
</dbReference>
<keyword evidence="10" id="KW-0156">Chromatin regulator</keyword>
<keyword evidence="24" id="KW-1185">Reference proteome</keyword>
<feature type="region of interest" description="Disordered" evidence="18">
    <location>
        <begin position="517"/>
        <end position="561"/>
    </location>
</feature>
<feature type="region of interest" description="Disordered" evidence="18">
    <location>
        <begin position="1934"/>
        <end position="1980"/>
    </location>
</feature>
<dbReference type="Gene3D" id="3.30.160.360">
    <property type="match status" value="2"/>
</dbReference>
<dbReference type="PROSITE" id="PS51542">
    <property type="entry name" value="FYRN"/>
    <property type="match status" value="1"/>
</dbReference>
<evidence type="ECO:0000256" key="5">
    <source>
        <dbReference type="ARBA" id="ARBA00022691"/>
    </source>
</evidence>
<dbReference type="InterPro" id="IPR046341">
    <property type="entry name" value="SET_dom_sf"/>
</dbReference>
<dbReference type="GO" id="GO:0045893">
    <property type="term" value="P:positive regulation of DNA-templated transcription"/>
    <property type="evidence" value="ECO:0007669"/>
    <property type="project" value="TreeGrafter"/>
</dbReference>
<evidence type="ECO:0000256" key="13">
    <source>
        <dbReference type="ARBA" id="ARBA00023125"/>
    </source>
</evidence>
<feature type="compositionally biased region" description="Basic and acidic residues" evidence="18">
    <location>
        <begin position="1198"/>
        <end position="1208"/>
    </location>
</feature>
<dbReference type="Pfam" id="PF00856">
    <property type="entry name" value="SET"/>
    <property type="match status" value="1"/>
</dbReference>
<dbReference type="SMART" id="SM00249">
    <property type="entry name" value="PHD"/>
    <property type="match status" value="4"/>
</dbReference>
<dbReference type="Pfam" id="PF05964">
    <property type="entry name" value="FYRN"/>
    <property type="match status" value="1"/>
</dbReference>
<dbReference type="CTD" id="41737"/>
<dbReference type="PROSITE" id="PS51030">
    <property type="entry name" value="NUCLEAR_REC_DBD_2"/>
    <property type="match status" value="1"/>
</dbReference>
<dbReference type="CDD" id="cd15506">
    <property type="entry name" value="PHD1_KMT2A_like"/>
    <property type="match status" value="1"/>
</dbReference>
<dbReference type="PANTHER" id="PTHR45838:SF4">
    <property type="entry name" value="HISTONE-LYSINE N-METHYLTRANSFERASE TRITHORAX"/>
    <property type="match status" value="1"/>
</dbReference>
<evidence type="ECO:0000256" key="12">
    <source>
        <dbReference type="ARBA" id="ARBA00023117"/>
    </source>
</evidence>
<feature type="compositionally biased region" description="Basic and acidic residues" evidence="18">
    <location>
        <begin position="1739"/>
        <end position="1760"/>
    </location>
</feature>
<dbReference type="PROSITE" id="PS51543">
    <property type="entry name" value="FYRC"/>
    <property type="match status" value="1"/>
</dbReference>
<dbReference type="InParanoid" id="A0A6P9A4M1"/>
<dbReference type="SUPFAM" id="SSF82199">
    <property type="entry name" value="SET domain"/>
    <property type="match status" value="1"/>
</dbReference>
<evidence type="ECO:0000313" key="25">
    <source>
        <dbReference type="RefSeq" id="XP_034252878.1"/>
    </source>
</evidence>
<feature type="compositionally biased region" description="Polar residues" evidence="18">
    <location>
        <begin position="1947"/>
        <end position="1976"/>
    </location>
</feature>
<evidence type="ECO:0000256" key="17">
    <source>
        <dbReference type="PROSITE-ProRule" id="PRU00146"/>
    </source>
</evidence>
<dbReference type="Proteomes" id="UP000515158">
    <property type="component" value="Unplaced"/>
</dbReference>
<dbReference type="GO" id="GO:0032259">
    <property type="term" value="P:methylation"/>
    <property type="evidence" value="ECO:0007669"/>
    <property type="project" value="UniProtKB-KW"/>
</dbReference>
<feature type="region of interest" description="Disordered" evidence="18">
    <location>
        <begin position="221"/>
        <end position="247"/>
    </location>
</feature>
<evidence type="ECO:0000256" key="18">
    <source>
        <dbReference type="SAM" id="MobiDB-lite"/>
    </source>
</evidence>
<feature type="domain" description="PHD-type" evidence="19">
    <location>
        <begin position="917"/>
        <end position="968"/>
    </location>
</feature>
<dbReference type="CDD" id="cd15508">
    <property type="entry name" value="PHD3_KMT2A_like"/>
    <property type="match status" value="1"/>
</dbReference>
<dbReference type="InterPro" id="IPR011011">
    <property type="entry name" value="Znf_FYVE_PHD"/>
</dbReference>
<dbReference type="SMART" id="SM00317">
    <property type="entry name" value="SET"/>
    <property type="match status" value="1"/>
</dbReference>
<feature type="region of interest" description="Disordered" evidence="18">
    <location>
        <begin position="1723"/>
        <end position="1767"/>
    </location>
</feature>
<name>A0A6P9A4M1_THRPL</name>
<dbReference type="InterPro" id="IPR001214">
    <property type="entry name" value="SET_dom"/>
</dbReference>
<evidence type="ECO:0000256" key="11">
    <source>
        <dbReference type="ARBA" id="ARBA00023015"/>
    </source>
</evidence>
<dbReference type="FunFam" id="3.30.40.10:FF:000002">
    <property type="entry name" value="Histone-lysine N-methyltransferase"/>
    <property type="match status" value="1"/>
</dbReference>
<dbReference type="GO" id="GO:0008270">
    <property type="term" value="F:zinc ion binding"/>
    <property type="evidence" value="ECO:0007669"/>
    <property type="project" value="UniProtKB-KW"/>
</dbReference>
<reference evidence="25" key="1">
    <citation type="submission" date="2025-08" db="UniProtKB">
        <authorList>
            <consortium name="RefSeq"/>
        </authorList>
    </citation>
    <scope>IDENTIFICATION</scope>
    <source>
        <tissue evidence="25">Total insect</tissue>
    </source>
</reference>
<dbReference type="Pfam" id="PF00628">
    <property type="entry name" value="PHD"/>
    <property type="match status" value="2"/>
</dbReference>
<feature type="compositionally biased region" description="Acidic residues" evidence="18">
    <location>
        <begin position="2019"/>
        <end position="2029"/>
    </location>
</feature>
<keyword evidence="5" id="KW-0949">S-adenosyl-L-methionine</keyword>
<dbReference type="OrthoDB" id="308383at2759"/>
<evidence type="ECO:0000259" key="19">
    <source>
        <dbReference type="PROSITE" id="PS50016"/>
    </source>
</evidence>
<protein>
    <recommendedName>
        <fullName evidence="16">Histone-lysine N-methyltransferase trithorax</fullName>
        <ecNumber evidence="2">2.1.1.355</ecNumber>
    </recommendedName>
</protein>
<keyword evidence="4" id="KW-0808">Transferase</keyword>
<keyword evidence="14" id="KW-0804">Transcription</keyword>
<dbReference type="Gene3D" id="3.30.40.10">
    <property type="entry name" value="Zinc/RING finger domain, C3HC4 (zinc finger)"/>
    <property type="match status" value="3"/>
</dbReference>
<feature type="compositionally biased region" description="Polar residues" evidence="18">
    <location>
        <begin position="1630"/>
        <end position="1640"/>
    </location>
</feature>
<dbReference type="GO" id="GO:0098687">
    <property type="term" value="C:chromosomal region"/>
    <property type="evidence" value="ECO:0007669"/>
    <property type="project" value="UniProtKB-ARBA"/>
</dbReference>
<dbReference type="EC" id="2.1.1.355" evidence="2"/>
<feature type="domain" description="PHD-type" evidence="19">
    <location>
        <begin position="857"/>
        <end position="920"/>
    </location>
</feature>
<dbReference type="Pfam" id="PF05965">
    <property type="entry name" value="FYRC"/>
    <property type="match status" value="1"/>
</dbReference>
<dbReference type="GO" id="GO:0140949">
    <property type="term" value="F:histone H3K9 trimethyltransferase activity"/>
    <property type="evidence" value="ECO:0007669"/>
    <property type="project" value="UniProtKB-EC"/>
</dbReference>
<dbReference type="InterPro" id="IPR003889">
    <property type="entry name" value="FYrich_C"/>
</dbReference>
<evidence type="ECO:0000256" key="14">
    <source>
        <dbReference type="ARBA" id="ARBA00023163"/>
    </source>
</evidence>
<dbReference type="FunCoup" id="A0A6P9A4M1">
    <property type="interactions" value="1343"/>
</dbReference>
<dbReference type="Gene3D" id="2.170.270.10">
    <property type="entry name" value="SET domain"/>
    <property type="match status" value="1"/>
</dbReference>
<feature type="compositionally biased region" description="Low complexity" evidence="18">
    <location>
        <begin position="678"/>
        <end position="692"/>
    </location>
</feature>
<evidence type="ECO:0000313" key="24">
    <source>
        <dbReference type="Proteomes" id="UP000515158"/>
    </source>
</evidence>
<comment type="subcellular location">
    <subcellularLocation>
        <location evidence="1">Nucleus</location>
    </subcellularLocation>
</comment>
<evidence type="ECO:0000256" key="4">
    <source>
        <dbReference type="ARBA" id="ARBA00022679"/>
    </source>
</evidence>
<dbReference type="InterPro" id="IPR013083">
    <property type="entry name" value="Znf_RING/FYVE/PHD"/>
</dbReference>
<dbReference type="RefSeq" id="XP_034252878.1">
    <property type="nucleotide sequence ID" value="XM_034396987.1"/>
</dbReference>
<keyword evidence="13" id="KW-0238">DNA-binding</keyword>
<feature type="region of interest" description="Disordered" evidence="18">
    <location>
        <begin position="2783"/>
        <end position="2810"/>
    </location>
</feature>
<feature type="region of interest" description="Disordered" evidence="18">
    <location>
        <begin position="270"/>
        <end position="296"/>
    </location>
</feature>
<dbReference type="SMART" id="SM00541">
    <property type="entry name" value="FYRN"/>
    <property type="match status" value="1"/>
</dbReference>
<dbReference type="Gene3D" id="1.20.920.10">
    <property type="entry name" value="Bromodomain-like"/>
    <property type="match status" value="1"/>
</dbReference>
<dbReference type="InterPro" id="IPR003888">
    <property type="entry name" value="FYrich_N"/>
</dbReference>
<feature type="region of interest" description="Disordered" evidence="18">
    <location>
        <begin position="1198"/>
        <end position="1237"/>
    </location>
</feature>
<dbReference type="InterPro" id="IPR003616">
    <property type="entry name" value="Post-SET_dom"/>
</dbReference>
<proteinExistence type="predicted"/>
<dbReference type="InterPro" id="IPR019787">
    <property type="entry name" value="Znf_PHD-finger"/>
</dbReference>
<keyword evidence="11" id="KW-0805">Transcription regulation</keyword>
<evidence type="ECO:0000259" key="21">
    <source>
        <dbReference type="PROSITE" id="PS50868"/>
    </source>
</evidence>
<feature type="region of interest" description="Disordered" evidence="18">
    <location>
        <begin position="1610"/>
        <end position="1642"/>
    </location>
</feature>
<feature type="domain" description="Nuclear receptor" evidence="22">
    <location>
        <begin position="394"/>
        <end position="490"/>
    </location>
</feature>
<dbReference type="InterPro" id="IPR036427">
    <property type="entry name" value="Bromodomain-like_sf"/>
</dbReference>
<dbReference type="GeneID" id="117652243"/>
<dbReference type="SUPFAM" id="SSF57903">
    <property type="entry name" value="FYVE/PHD zinc finger"/>
    <property type="match status" value="3"/>
</dbReference>
<evidence type="ECO:0000256" key="16">
    <source>
        <dbReference type="ARBA" id="ARBA00071661"/>
    </source>
</evidence>
<evidence type="ECO:0000256" key="15">
    <source>
        <dbReference type="ARBA" id="ARBA00023242"/>
    </source>
</evidence>
<sequence>MVRSKFPGKPSKIVNRKVVKSSKYSALHDNESSKAAQNISYGLAVFNETFGDHEQVSTAFHGFSPHEVDNAREIANDQQEKVLEEYRTSGSNFSSDDAIPVKLDPPTSQDLSYVAANLAVIGAVGCHMTRAQCQSLHSESKGNELSKTVSPSKFFSPAKPSFKKHVASRLLHKAKKGNLDVYSRISPNSLLEKNGPSNVANLNKKFVLPCRSIRSSRVIKPNKRFLEPEGGQEDPPSPTSLSGHPSHVTRVIELKKPRLILDREIDFSTQVSDGCKDNSSDKRISNDAGPSKSIDSTRHVKFAELNVFGAPTNRPRGQTSPPSDGSPKKEKSVASSTSSSSQPPDAVSPSRSKLILRESKLNIASSSGSINEGPISVIPKKGLGSKNVKSSVVSVECGVCGAVRFHRLTKQSLKFGLICCEPCRKFIAKMMLRSKSSENSVPCDNGQGNCAVSSPLNGESFATKVNRCGACWLLLCVQRLVKMPDQIRDSLIRMLPANMQGMTVVLPVAVVNYVPSHKSRRRKVPMAQDGTEDSSTTPLHSPKLSNVQSTPTSGRKLSASSSNKLVAQTPIARIKRKAALVSLANNLRRVRDKTFSPITPPGVIKKSICTEKPIKMKKLHPAKKSDLKGTEKPLRKGNNKSVVKLKDGQMRQKLTLKGPRVKHVCRSASIVLGQPLATFSTSSPTNSPTKSSGRSNDTDKKSDMTDPILADTDILQKAPRLKQDNHREIKTKKESKPGVAIETETIKDRETKLSASQLNLVTTTTADTKFVTKSTLDHRTSQNHSTGRKVTRMPNVQNQNKMIQRGQRRTLQDLGVYNNQAVNLPELISLDFWESYDPDEVCYAGFGLIGFDPFPMKPVCFLCGSAGKKKLIHCASCCEPYHQFCIEMGAFGSSGPLPLVEQSSKEVWRVDWVCPRCTVCHGCGYNSGRQLAACQRCHHSFHPECLGTTGLRKTAGDRLWICASCLRCKSCNSTDVSKFVGNLPFCKVCFKLRQKGNFCPLCQGCYTDDDFQSKMMECADCKSWVHAKCEGLSDEKYQVLSYLPESVEYICRLCCSVPPAPWWVAVEAELQAGYSNIIKAITKNRKAYAMLKWSPQKACPCQHNLSSSTKSSALALGKRRLSFNLNANKEVKSTSHICLEASQSSQSPGKETPVSSVFEFDEDIDAGENAPITKYSHAKEKQKIGACHQEYTKLHVDCGNDERPEKSDQFSPNAGSQSDSGVGSTDDELKTCSATEEEEVDENKAVVGILAECTCTTHTSRPSLPTLLTVKKKVQSSEYSSILDFHRDMDQLICEADSHEVKELYHQTLLEVFPWFDPKYDKVSRNSFLLSPLKSHHGSRLQYQSNCASPVKPHSDHASSVQILERLLPKETSKLDDEYFYCGMSPCDTRICGFCKLTGDSDACAEGRLLYCGLNEWVHVNCALWSAEVFEEIDGALQNVSNALSRGRMIRCSHCGRKGASVGCCAKKCEETLHFPCARSAGFTFMEDKNVFCSLHSRDAPGKPLSKLSDFDVCRPVFVELDRRKKKSVESKHVRLMIGSLLVQSLGTIVPELSDLGSSIIPSQFSCTRLFWSSKEPWRIVRYTIRTTIRFPAPEPVVDLGHHVTVDHSKDGLNSTSIPEHHEDLDIKPENSSTTPNSTRAGDINVNKALTNDAKIAEAVVNHLIDSICSRETDEEVTDAQNSADLLPPELKDAIFEDLPHDLLDGISLQDIFQDKFLNFEEMSKEESQEDSSSNGQKGDSDKQKMRNFKASRELKRSKSDVLPSNSSYVDSRLHQRSCSLAWSYKLGSNITCCKSQKVSSTDAVKDRAKLIQELRLSVKPAPTDVRFCHPGPGDKGKENQSLSWPRIMQVDGISDVVLSGSDEGSDLEASDTVGSFPQKKNVKSFEKFSSTLIKDSELLRNRIECLKSVTSAALIRKGSEFVNHDIRFKRRKAVKKMTGERKDVNGTASTLQIPQLDGTNDISSDSEQEGSSTKQLQEECDEKPVRCNRCGCTYRTEESHARHLPSCSGDYSLTTSESEADITEDEAEGVAKSESSQSPDSAISVSSVTLSVATSTSPTILPSVYPTISPVMSTATPTVTKPELNSSVSQSGKRVVMTCVQPNVPNVVDRRVQGSVTGTFNKEQKLSSSKPKLMKSSTQQQTVKVMTKGNQSVFHQQQVYKESNHQQISQPTVQRSLPTSIAPQPSQIITMMDYQQSQQTGPTVLVQSVPSQAMVPAYLEAFQQHTGQNLQYLTTVDTNQGFGKAQFLTAVPSSVVPGAYQIQAMPDGQLCLEPSSVGIPTISGIQLAQAQLPPPQITQAQPQVLGTILQSPLSCGVMATTEPVYETIQMFPDQTGGVLLASQPMLTCMETVVSNTYMSMSSSQFVSSSVPGMLQGSSTFSTTTTQVFQASKVDPPVLDVPTQYVVVNTHPQLSDASVGKLEVMSISQPHVQEQTSIQNPAQIHMPSINLPVPVTVTAPLPPQTLPPVIPTSVVTPMPRVQPQRTYSKPSKGNKETVVAVVKKPAPQVSCSALKESMKKLSNQAVSKITKELTPPTKTNSCKVEVSKEPKLMESLPKKPILLQSLKAMNPSPSPVTAIQPTSEVITTITAPAQSITLPDPVKLNRPIINGPKVLSAPITTPAVKCPPVTFSYRAHAVEKGKPKVVTNSTTPLSSTIIIPKSLPSKLQEAKAQLVLKENNCLVSLPVNTEPVPAPANTATSQPLPTSDCIVDPQTDSSASIKKPTAAVIPQSQVVGNSDLKNIQSIKIVTSTASTSMKAPLKASSASKVKLTAPMTPIVSLATSSNATSKPSIVSQPANHGTSDSSQGQVGKNVSLSLMTASITDSTASTATTVTGSSNATVPLTTTKLQSTNVTCLKPLKEVNKIKQSLEVKPVVLKTMEKEACVVPPSVLKSTSQNIDAAKRCDVSCGQGDLPLGPANVDNSCTSLKLLFQKQAHNGCYKVSSSPGKKDNNELMAVKLADISMISNVLKDKRGIKDENMKPIDTVSKKSGPPAPEILYEINCPDGFAYSSTSISDAWQKVFGAVQEARSNHKMPPLIHNPFNSIESGHNVMGLGNNSLKYLLEQLPGVGNCTRYRPIYHKSRLPGPGYQYNREDHDLKESNSGCARTDPYLSAKKYDMFSWLDSRHRRPPKLLDNNDIDALNGSRRTASTSLPMAMRFRHLRETSKTSVGVFRSDIHGRGLFCLRDIEAGEMVIEYAGEVIRNTLTDNREKYYQSKGIGCYMFKVDDNFTVDATQKGNAARFINHSCEPNCYSRVVDILGKKHIIIFAFRRIPQGEELTYDYKFPIEEEKIHCHCLARRCRKYLN</sequence>
<evidence type="ECO:0000259" key="23">
    <source>
        <dbReference type="PROSITE" id="PS51805"/>
    </source>
</evidence>
<keyword evidence="7" id="KW-0677">Repeat</keyword>
<dbReference type="PROSITE" id="PS50868">
    <property type="entry name" value="POST_SET"/>
    <property type="match status" value="1"/>
</dbReference>
<evidence type="ECO:0000259" key="20">
    <source>
        <dbReference type="PROSITE" id="PS50280"/>
    </source>
</evidence>
<gene>
    <name evidence="25" type="primary">LOC117652243</name>
</gene>
<dbReference type="GO" id="GO:0005700">
    <property type="term" value="C:polytene chromosome"/>
    <property type="evidence" value="ECO:0007669"/>
    <property type="project" value="UniProtKB-ARBA"/>
</dbReference>
<evidence type="ECO:0000256" key="8">
    <source>
        <dbReference type="ARBA" id="ARBA00022771"/>
    </source>
</evidence>
<keyword evidence="3" id="KW-0489">Methyltransferase</keyword>
<accession>A0A6P9A4M1</accession>
<feature type="domain" description="PHD-type" evidence="23">
    <location>
        <begin position="1389"/>
        <end position="1497"/>
    </location>
</feature>
<evidence type="ECO:0000256" key="2">
    <source>
        <dbReference type="ARBA" id="ARBA00012183"/>
    </source>
</evidence>
<dbReference type="PANTHER" id="PTHR45838">
    <property type="entry name" value="HISTONE-LYSINE-N-METHYLTRANSFERASE 2 KMT2 FAMILY MEMBER"/>
    <property type="match status" value="1"/>
</dbReference>
<feature type="region of interest" description="Disordered" evidence="18">
    <location>
        <begin position="2004"/>
        <end position="2044"/>
    </location>
</feature>
<dbReference type="InterPro" id="IPR034732">
    <property type="entry name" value="EPHD"/>
</dbReference>
<keyword evidence="8 17" id="KW-0863">Zinc-finger</keyword>
<organism evidence="25">
    <name type="scientific">Thrips palmi</name>
    <name type="common">Melon thrips</name>
    <dbReference type="NCBI Taxonomy" id="161013"/>
    <lineage>
        <taxon>Eukaryota</taxon>
        <taxon>Metazoa</taxon>
        <taxon>Ecdysozoa</taxon>
        <taxon>Arthropoda</taxon>
        <taxon>Hexapoda</taxon>
        <taxon>Insecta</taxon>
        <taxon>Pterygota</taxon>
        <taxon>Neoptera</taxon>
        <taxon>Paraneoptera</taxon>
        <taxon>Thysanoptera</taxon>
        <taxon>Terebrantia</taxon>
        <taxon>Thripoidea</taxon>
        <taxon>Thripidae</taxon>
        <taxon>Thrips</taxon>
    </lineage>
</organism>
<dbReference type="GO" id="GO:0035097">
    <property type="term" value="C:histone methyltransferase complex"/>
    <property type="evidence" value="ECO:0007669"/>
    <property type="project" value="TreeGrafter"/>
</dbReference>
<dbReference type="InterPro" id="IPR001965">
    <property type="entry name" value="Znf_PHD"/>
</dbReference>
<dbReference type="GO" id="GO:0042800">
    <property type="term" value="F:histone H3K4 methyltransferase activity"/>
    <property type="evidence" value="ECO:0007669"/>
    <property type="project" value="TreeGrafter"/>
</dbReference>
<feature type="compositionally biased region" description="Basic and acidic residues" evidence="18">
    <location>
        <begin position="274"/>
        <end position="285"/>
    </location>
</feature>
<dbReference type="GO" id="GO:0043565">
    <property type="term" value="F:sequence-specific DNA binding"/>
    <property type="evidence" value="ECO:0007669"/>
    <property type="project" value="InterPro"/>
</dbReference>
<feature type="compositionally biased region" description="Polar residues" evidence="18">
    <location>
        <begin position="533"/>
        <end position="561"/>
    </location>
</feature>
<evidence type="ECO:0000256" key="3">
    <source>
        <dbReference type="ARBA" id="ARBA00022603"/>
    </source>
</evidence>
<evidence type="ECO:0000256" key="9">
    <source>
        <dbReference type="ARBA" id="ARBA00022833"/>
    </source>
</evidence>
<evidence type="ECO:0000256" key="10">
    <source>
        <dbReference type="ARBA" id="ARBA00022853"/>
    </source>
</evidence>
<evidence type="ECO:0000256" key="7">
    <source>
        <dbReference type="ARBA" id="ARBA00022737"/>
    </source>
</evidence>
<keyword evidence="15" id="KW-0539">Nucleus</keyword>
<feature type="domain" description="Post-SET" evidence="21">
    <location>
        <begin position="3291"/>
        <end position="3307"/>
    </location>
</feature>
<keyword evidence="12" id="KW-0103">Bromodomain</keyword>
<evidence type="ECO:0000256" key="1">
    <source>
        <dbReference type="ARBA" id="ARBA00004123"/>
    </source>
</evidence>
<feature type="region of interest" description="Disordered" evidence="18">
    <location>
        <begin position="677"/>
        <end position="710"/>
    </location>
</feature>
<feature type="compositionally biased region" description="Basic and acidic residues" evidence="18">
    <location>
        <begin position="623"/>
        <end position="634"/>
    </location>
</feature>
<feature type="region of interest" description="Disordered" evidence="18">
    <location>
        <begin position="308"/>
        <end position="353"/>
    </location>
</feature>
<dbReference type="GO" id="GO:0003700">
    <property type="term" value="F:DNA-binding transcription factor activity"/>
    <property type="evidence" value="ECO:0007669"/>
    <property type="project" value="InterPro"/>
</dbReference>
<feature type="domain" description="PHD-type" evidence="19">
    <location>
        <begin position="996"/>
        <end position="1057"/>
    </location>
</feature>
<feature type="compositionally biased region" description="Basic and acidic residues" evidence="18">
    <location>
        <begin position="1619"/>
        <end position="1629"/>
    </location>
</feature>
<dbReference type="KEGG" id="tpal:117652243"/>
<keyword evidence="9" id="KW-0862">Zinc</keyword>
<feature type="compositionally biased region" description="Low complexity" evidence="18">
    <location>
        <begin position="333"/>
        <end position="350"/>
    </location>
</feature>
<dbReference type="InterPro" id="IPR047219">
    <property type="entry name" value="KMT2A_2B_SET"/>
</dbReference>
<dbReference type="PROSITE" id="PS51805">
    <property type="entry name" value="EPHD"/>
    <property type="match status" value="1"/>
</dbReference>
<dbReference type="InterPro" id="IPR001628">
    <property type="entry name" value="Znf_hrmn_rcpt"/>
</dbReference>
<dbReference type="SMART" id="SM00542">
    <property type="entry name" value="FYRC"/>
    <property type="match status" value="1"/>
</dbReference>
<evidence type="ECO:0000256" key="6">
    <source>
        <dbReference type="ARBA" id="ARBA00022723"/>
    </source>
</evidence>
<feature type="compositionally biased region" description="Polar residues" evidence="18">
    <location>
        <begin position="1209"/>
        <end position="1223"/>
    </location>
</feature>